<evidence type="ECO:0000313" key="10">
    <source>
        <dbReference type="EMBL" id="TDD45020.1"/>
    </source>
</evidence>
<feature type="transmembrane region" description="Helical" evidence="8">
    <location>
        <begin position="78"/>
        <end position="97"/>
    </location>
</feature>
<feature type="compositionally biased region" description="Basic and acidic residues" evidence="7">
    <location>
        <begin position="426"/>
        <end position="436"/>
    </location>
</feature>
<dbReference type="Proteomes" id="UP000295124">
    <property type="component" value="Unassembled WGS sequence"/>
</dbReference>
<dbReference type="EMBL" id="SMKX01000217">
    <property type="protein sequence ID" value="TDD45020.1"/>
    <property type="molecule type" value="Genomic_DNA"/>
</dbReference>
<evidence type="ECO:0000256" key="7">
    <source>
        <dbReference type="SAM" id="MobiDB-lite"/>
    </source>
</evidence>
<gene>
    <name evidence="10" type="ORF">E1263_39550</name>
</gene>
<dbReference type="Gene3D" id="1.20.1250.20">
    <property type="entry name" value="MFS general substrate transporter like domains"/>
    <property type="match status" value="2"/>
</dbReference>
<feature type="transmembrane region" description="Helical" evidence="8">
    <location>
        <begin position="291"/>
        <end position="314"/>
    </location>
</feature>
<dbReference type="InterPro" id="IPR036259">
    <property type="entry name" value="MFS_trans_sf"/>
</dbReference>
<feature type="transmembrane region" description="Helical" evidence="8">
    <location>
        <begin position="12"/>
        <end position="31"/>
    </location>
</feature>
<keyword evidence="2" id="KW-0813">Transport</keyword>
<dbReference type="SUPFAM" id="SSF103473">
    <property type="entry name" value="MFS general substrate transporter"/>
    <property type="match status" value="2"/>
</dbReference>
<protein>
    <submittedName>
        <fullName evidence="10">MFS transporter</fullName>
    </submittedName>
</protein>
<comment type="caution">
    <text evidence="10">The sequence shown here is derived from an EMBL/GenBank/DDBJ whole genome shotgun (WGS) entry which is preliminary data.</text>
</comment>
<keyword evidence="6 8" id="KW-0472">Membrane</keyword>
<dbReference type="PROSITE" id="PS50850">
    <property type="entry name" value="MFS"/>
    <property type="match status" value="1"/>
</dbReference>
<keyword evidence="4 8" id="KW-0812">Transmembrane</keyword>
<dbReference type="AlphaFoldDB" id="A0A4R4YKT5"/>
<keyword evidence="11" id="KW-1185">Reference proteome</keyword>
<dbReference type="GO" id="GO:0005886">
    <property type="term" value="C:plasma membrane"/>
    <property type="evidence" value="ECO:0007669"/>
    <property type="project" value="UniProtKB-SubCell"/>
</dbReference>
<evidence type="ECO:0000256" key="1">
    <source>
        <dbReference type="ARBA" id="ARBA00004651"/>
    </source>
</evidence>
<feature type="transmembrane region" description="Helical" evidence="8">
    <location>
        <begin position="229"/>
        <end position="251"/>
    </location>
</feature>
<dbReference type="GO" id="GO:0022857">
    <property type="term" value="F:transmembrane transporter activity"/>
    <property type="evidence" value="ECO:0007669"/>
    <property type="project" value="InterPro"/>
</dbReference>
<evidence type="ECO:0000256" key="8">
    <source>
        <dbReference type="SAM" id="Phobius"/>
    </source>
</evidence>
<feature type="transmembrane region" description="Helical" evidence="8">
    <location>
        <begin position="51"/>
        <end position="71"/>
    </location>
</feature>
<evidence type="ECO:0000259" key="9">
    <source>
        <dbReference type="PROSITE" id="PS50850"/>
    </source>
</evidence>
<feature type="region of interest" description="Disordered" evidence="7">
    <location>
        <begin position="410"/>
        <end position="436"/>
    </location>
</feature>
<feature type="transmembrane region" description="Helical" evidence="8">
    <location>
        <begin position="263"/>
        <end position="284"/>
    </location>
</feature>
<feature type="transmembrane region" description="Helical" evidence="8">
    <location>
        <begin position="383"/>
        <end position="402"/>
    </location>
</feature>
<evidence type="ECO:0000256" key="3">
    <source>
        <dbReference type="ARBA" id="ARBA00022475"/>
    </source>
</evidence>
<feature type="domain" description="Major facilitator superfamily (MFS) profile" evidence="9">
    <location>
        <begin position="226"/>
        <end position="436"/>
    </location>
</feature>
<evidence type="ECO:0000256" key="4">
    <source>
        <dbReference type="ARBA" id="ARBA00022692"/>
    </source>
</evidence>
<dbReference type="PANTHER" id="PTHR23513">
    <property type="entry name" value="INTEGRAL MEMBRANE EFFLUX PROTEIN-RELATED"/>
    <property type="match status" value="1"/>
</dbReference>
<dbReference type="CDD" id="cd06173">
    <property type="entry name" value="MFS_MefA_like"/>
    <property type="match status" value="1"/>
</dbReference>
<comment type="subcellular location">
    <subcellularLocation>
        <location evidence="1">Cell membrane</location>
        <topology evidence="1">Multi-pass membrane protein</topology>
    </subcellularLocation>
</comment>
<feature type="transmembrane region" description="Helical" evidence="8">
    <location>
        <begin position="320"/>
        <end position="343"/>
    </location>
</feature>
<sequence>MKDLWGVLARQRDYRLVLSAGLISLTGDWLLRTGLAFQVYALTGSTLASGGLLLASFAPTVLLGSLAGVFVDRWDQRTTMIVTNILNVVVLLPLLAVRGAETIWIVYGVVLAQACLQQFFQPAEQSLIPVLVEPKQLVTANALNSQIRDLARLIGAAIGGVLTAAGGLTLLAIADAATFLLAVALLSAVRHRTERIRAVVEAAGGAIRRLRAEWTDGLKLCVGGSGMRLLFVYCLVTGLGEGIMSTLFAPFVATELGGDGKAYGLIVSAQAIGGIVGGLVAAGLGSRLPAATMLGVGALFFGLIDLAMFCSPLVSDSLIPAFVCMILVGLPGAFSVAGLMTILQQLTLDGTRGRVFGAIGAAEGGTVLLGIAAAGLLGEVVGIIPLLIFQGLGYVVGGVVILSRRGLLAPRPESPDPLLAGPGAREPGRPDGRPSQ</sequence>
<reference evidence="10 11" key="1">
    <citation type="submission" date="2019-03" db="EMBL/GenBank/DDBJ databases">
        <title>Draft genome sequences of novel Actinobacteria.</title>
        <authorList>
            <person name="Sahin N."/>
            <person name="Ay H."/>
            <person name="Saygin H."/>
        </authorList>
    </citation>
    <scope>NUCLEOTIDE SEQUENCE [LARGE SCALE GENOMIC DNA]</scope>
    <source>
        <strain evidence="10 11">JCM 13523</strain>
    </source>
</reference>
<dbReference type="OrthoDB" id="3810421at2"/>
<name>A0A4R4YKT5_9ACTN</name>
<proteinExistence type="predicted"/>
<evidence type="ECO:0000256" key="6">
    <source>
        <dbReference type="ARBA" id="ARBA00023136"/>
    </source>
</evidence>
<feature type="transmembrane region" description="Helical" evidence="8">
    <location>
        <begin position="153"/>
        <end position="186"/>
    </location>
</feature>
<organism evidence="10 11">
    <name type="scientific">Kribbella antibiotica</name>
    <dbReference type="NCBI Taxonomy" id="190195"/>
    <lineage>
        <taxon>Bacteria</taxon>
        <taxon>Bacillati</taxon>
        <taxon>Actinomycetota</taxon>
        <taxon>Actinomycetes</taxon>
        <taxon>Propionibacteriales</taxon>
        <taxon>Kribbellaceae</taxon>
        <taxon>Kribbella</taxon>
    </lineage>
</organism>
<keyword evidence="5 8" id="KW-1133">Transmembrane helix</keyword>
<keyword evidence="3" id="KW-1003">Cell membrane</keyword>
<dbReference type="InterPro" id="IPR020846">
    <property type="entry name" value="MFS_dom"/>
</dbReference>
<accession>A0A4R4YKT5</accession>
<evidence type="ECO:0000256" key="2">
    <source>
        <dbReference type="ARBA" id="ARBA00022448"/>
    </source>
</evidence>
<evidence type="ECO:0000256" key="5">
    <source>
        <dbReference type="ARBA" id="ARBA00022989"/>
    </source>
</evidence>
<dbReference type="Pfam" id="PF05977">
    <property type="entry name" value="MFS_3"/>
    <property type="match status" value="1"/>
</dbReference>
<dbReference type="PANTHER" id="PTHR23513:SF6">
    <property type="entry name" value="MAJOR FACILITATOR SUPERFAMILY ASSOCIATED DOMAIN-CONTAINING PROTEIN"/>
    <property type="match status" value="1"/>
</dbReference>
<feature type="transmembrane region" description="Helical" evidence="8">
    <location>
        <begin position="355"/>
        <end position="377"/>
    </location>
</feature>
<dbReference type="RefSeq" id="WP_132177110.1">
    <property type="nucleotide sequence ID" value="NZ_SMKX01000217.1"/>
</dbReference>
<evidence type="ECO:0000313" key="11">
    <source>
        <dbReference type="Proteomes" id="UP000295124"/>
    </source>
</evidence>
<dbReference type="InterPro" id="IPR010290">
    <property type="entry name" value="TM_effector"/>
</dbReference>